<dbReference type="InterPro" id="IPR000237">
    <property type="entry name" value="GRIP_dom"/>
</dbReference>
<keyword evidence="4 6" id="KW-0175">Coiled coil</keyword>
<reference evidence="10" key="3">
    <citation type="submission" date="2020-05" db="UniProtKB">
        <authorList>
            <consortium name="EnsemblMetazoa"/>
        </authorList>
    </citation>
    <scope>IDENTIFICATION</scope>
    <source>
        <strain evidence="10">USDA</strain>
    </source>
</reference>
<dbReference type="FunCoup" id="E0VC45">
    <property type="interactions" value="1018"/>
</dbReference>
<dbReference type="SUPFAM" id="SSF101283">
    <property type="entry name" value="GRIP domain"/>
    <property type="match status" value="1"/>
</dbReference>
<dbReference type="OMA" id="AEMQAIN"/>
<dbReference type="PANTHER" id="PTHR23157:SF25">
    <property type="entry name" value="GRIP AND COILED-COIL DOMAIN-CONTAINING PROTEIN 1"/>
    <property type="match status" value="1"/>
</dbReference>
<dbReference type="RefSeq" id="XP_002423689.1">
    <property type="nucleotide sequence ID" value="XM_002423644.1"/>
</dbReference>
<evidence type="ECO:0000313" key="11">
    <source>
        <dbReference type="Proteomes" id="UP000009046"/>
    </source>
</evidence>
<dbReference type="InterPro" id="IPR051952">
    <property type="entry name" value="Golgi-autophagy_related"/>
</dbReference>
<dbReference type="EnsemblMetazoa" id="PHUM079860-RA">
    <property type="protein sequence ID" value="PHUM079860-PA"/>
    <property type="gene ID" value="PHUM079860"/>
</dbReference>
<dbReference type="Pfam" id="PF01465">
    <property type="entry name" value="GRIP"/>
    <property type="match status" value="1"/>
</dbReference>
<dbReference type="OrthoDB" id="9898580at2759"/>
<dbReference type="InParanoid" id="E0VC45"/>
<protein>
    <submittedName>
        <fullName evidence="9">DNA double-strand break repair Rad50 ATPase, putative</fullName>
    </submittedName>
</protein>
<dbReference type="STRING" id="121224.E0VC45"/>
<keyword evidence="5" id="KW-0472">Membrane</keyword>
<feature type="coiled-coil region" evidence="6">
    <location>
        <begin position="111"/>
        <end position="145"/>
    </location>
</feature>
<organism>
    <name type="scientific">Pediculus humanus subsp. corporis</name>
    <name type="common">Body louse</name>
    <dbReference type="NCBI Taxonomy" id="121224"/>
    <lineage>
        <taxon>Eukaryota</taxon>
        <taxon>Metazoa</taxon>
        <taxon>Ecdysozoa</taxon>
        <taxon>Arthropoda</taxon>
        <taxon>Hexapoda</taxon>
        <taxon>Insecta</taxon>
        <taxon>Pterygota</taxon>
        <taxon>Neoptera</taxon>
        <taxon>Paraneoptera</taxon>
        <taxon>Psocodea</taxon>
        <taxon>Troctomorpha</taxon>
        <taxon>Phthiraptera</taxon>
        <taxon>Anoplura</taxon>
        <taxon>Pediculidae</taxon>
        <taxon>Pediculus</taxon>
    </lineage>
</organism>
<gene>
    <name evidence="10" type="primary">8231357</name>
    <name evidence="9" type="ORF">Phum_PHUM079860</name>
</gene>
<dbReference type="Gene3D" id="1.10.220.60">
    <property type="entry name" value="GRIP domain"/>
    <property type="match status" value="1"/>
</dbReference>
<sequence length="650" mass="75901">MSSKEDLLDVLDEQKKTIEKYSNKLRDVVAAHKSLLIEKKALEDTISILSASKQKESKTELIEFDEESKENETASDKNEEEKKNQLSSLLSSISKLVAEKSHMEESFKTNQKQILEDKKAIEDKCKRLEEKVKILTKQIKNEESKTPGDFFFLKKDSKKNAKGDSLQNKKPFSKTDVLYNSNIDDLMLQIKNYEKEIKNLKSELEAKRIVQELSEKKVKDCTIDLNKLQEEVRNLQIEHQVALKVEKEKSKNIEDHAKKTSAAQEERVVNLETRLAELSETIGSYDRLRLQDQAEIHKLKEHITQMDLTCKGNSFQSRKELPNSDDFDDIVENIINLKKHLQIKSIQLGREEDFQKLFPDTYGNETSHTSCKEELNKIKAEYDLLKNTTQLNKANLHTEKEVTVYQNQIKNLQEKVKNLSEKNEIMENEWKLQVDQLKKTMKNEKERFKDTLSASELDFRGRVWLLEEQLQKQRERSLALLEEKEQEIQSLQNTFQMLLPGNLQNSNNSFSETKILPSQIIDGPHIVHYTNELARKDIEITNLRKSKNQMEIQNRDLQKEIISISEKHKEELQILNAEISRLKRYQSREGANLEYLKNVVYSFLLSSDPKSKRHMCNAIAAVLKFSDSELQKVIDHSKNKWWTKSNYALQ</sequence>
<evidence type="ECO:0000313" key="9">
    <source>
        <dbReference type="EMBL" id="EEB10951.1"/>
    </source>
</evidence>
<dbReference type="VEuPathDB" id="VectorBase:PHUM079860"/>
<feature type="coiled-coil region" evidence="6">
    <location>
        <begin position="4"/>
        <end position="31"/>
    </location>
</feature>
<dbReference type="GeneID" id="8231357"/>
<keyword evidence="3" id="KW-0963">Cytoplasm</keyword>
<dbReference type="HOGENOM" id="CLU_020679_0_0_1"/>
<evidence type="ECO:0000256" key="3">
    <source>
        <dbReference type="ARBA" id="ARBA00022490"/>
    </source>
</evidence>
<comment type="subcellular location">
    <subcellularLocation>
        <location evidence="2">Cytoplasm</location>
    </subcellularLocation>
    <subcellularLocation>
        <location evidence="1">Endomembrane system</location>
        <topology evidence="1">Peripheral membrane protein</topology>
    </subcellularLocation>
</comment>
<dbReference type="KEGG" id="phu:Phum_PHUM079860"/>
<dbReference type="EMBL" id="AAZO01000953">
    <property type="status" value="NOT_ANNOTATED_CDS"/>
    <property type="molecule type" value="Genomic_DNA"/>
</dbReference>
<evidence type="ECO:0000256" key="1">
    <source>
        <dbReference type="ARBA" id="ARBA00004184"/>
    </source>
</evidence>
<dbReference type="eggNOG" id="ENOG502QQ2S">
    <property type="taxonomic scope" value="Eukaryota"/>
</dbReference>
<feature type="coiled-coil region" evidence="6">
    <location>
        <begin position="368"/>
        <end position="494"/>
    </location>
</feature>
<name>E0VC45_PEDHC</name>
<dbReference type="SMART" id="SM00755">
    <property type="entry name" value="Grip"/>
    <property type="match status" value="1"/>
</dbReference>
<feature type="coiled-coil region" evidence="6">
    <location>
        <begin position="183"/>
        <end position="281"/>
    </location>
</feature>
<keyword evidence="11" id="KW-1185">Reference proteome</keyword>
<dbReference type="PANTHER" id="PTHR23157">
    <property type="entry name" value="GRIP AND COILED-COIL DOMAIN-CONTAINING PROTEIN 1"/>
    <property type="match status" value="1"/>
</dbReference>
<feature type="domain" description="GRIP" evidence="8">
    <location>
        <begin position="586"/>
        <end position="636"/>
    </location>
</feature>
<feature type="region of interest" description="Disordered" evidence="7">
    <location>
        <begin position="60"/>
        <end position="84"/>
    </location>
</feature>
<evidence type="ECO:0000313" key="10">
    <source>
        <dbReference type="EnsemblMetazoa" id="PHUM079860-PA"/>
    </source>
</evidence>
<evidence type="ECO:0000256" key="6">
    <source>
        <dbReference type="SAM" id="Coils"/>
    </source>
</evidence>
<dbReference type="CTD" id="8231357"/>
<evidence type="ECO:0000256" key="7">
    <source>
        <dbReference type="SAM" id="MobiDB-lite"/>
    </source>
</evidence>
<evidence type="ECO:0000259" key="8">
    <source>
        <dbReference type="PROSITE" id="PS50913"/>
    </source>
</evidence>
<reference evidence="9" key="2">
    <citation type="submission" date="2007-04" db="EMBL/GenBank/DDBJ databases">
        <title>The genome of the human body louse.</title>
        <authorList>
            <consortium name="The Human Body Louse Genome Consortium"/>
            <person name="Kirkness E."/>
            <person name="Walenz B."/>
            <person name="Hass B."/>
            <person name="Bruggner R."/>
            <person name="Strausberg R."/>
        </authorList>
    </citation>
    <scope>NUCLEOTIDE SEQUENCE</scope>
    <source>
        <strain evidence="9">USDA</strain>
    </source>
</reference>
<evidence type="ECO:0000256" key="5">
    <source>
        <dbReference type="ARBA" id="ARBA00023136"/>
    </source>
</evidence>
<feature type="coiled-coil region" evidence="6">
    <location>
        <begin position="533"/>
        <end position="585"/>
    </location>
</feature>
<reference evidence="9" key="1">
    <citation type="submission" date="2007-04" db="EMBL/GenBank/DDBJ databases">
        <title>Annotation of Pediculus humanus corporis strain USDA.</title>
        <authorList>
            <person name="Kirkness E."/>
            <person name="Hannick L."/>
            <person name="Hass B."/>
            <person name="Bruggner R."/>
            <person name="Lawson D."/>
            <person name="Bidwell S."/>
            <person name="Joardar V."/>
            <person name="Caler E."/>
            <person name="Walenz B."/>
            <person name="Inman J."/>
            <person name="Schobel S."/>
            <person name="Galinsky K."/>
            <person name="Amedeo P."/>
            <person name="Strausberg R."/>
        </authorList>
    </citation>
    <scope>NUCLEOTIDE SEQUENCE</scope>
    <source>
        <strain evidence="9">USDA</strain>
    </source>
</reference>
<feature type="compositionally biased region" description="Basic and acidic residues" evidence="7">
    <location>
        <begin position="70"/>
        <end position="84"/>
    </location>
</feature>
<dbReference type="PROSITE" id="PS50913">
    <property type="entry name" value="GRIP"/>
    <property type="match status" value="1"/>
</dbReference>
<dbReference type="EMBL" id="DS235047">
    <property type="protein sequence ID" value="EEB10951.1"/>
    <property type="molecule type" value="Genomic_DNA"/>
</dbReference>
<dbReference type="AlphaFoldDB" id="E0VC45"/>
<dbReference type="GO" id="GO:0005794">
    <property type="term" value="C:Golgi apparatus"/>
    <property type="evidence" value="ECO:0007669"/>
    <property type="project" value="TreeGrafter"/>
</dbReference>
<accession>E0VC45</accession>
<dbReference type="Proteomes" id="UP000009046">
    <property type="component" value="Unassembled WGS sequence"/>
</dbReference>
<evidence type="ECO:0000256" key="2">
    <source>
        <dbReference type="ARBA" id="ARBA00004496"/>
    </source>
</evidence>
<evidence type="ECO:0000256" key="4">
    <source>
        <dbReference type="ARBA" id="ARBA00023054"/>
    </source>
</evidence>
<proteinExistence type="predicted"/>